<dbReference type="Proteomes" id="UP000078540">
    <property type="component" value="Unassembled WGS sequence"/>
</dbReference>
<evidence type="ECO:0000313" key="1">
    <source>
        <dbReference type="EMBL" id="KYM92261.1"/>
    </source>
</evidence>
<keyword evidence="2" id="KW-1185">Reference proteome</keyword>
<dbReference type="EMBL" id="KQ976403">
    <property type="protein sequence ID" value="KYM92261.1"/>
    <property type="molecule type" value="Genomic_DNA"/>
</dbReference>
<accession>A0A195BWB9</accession>
<sequence length="116" mass="12817">MIGSSFARMSKRATDLSLRLVSSLTRGPLSIPGASFANNHLAQEVPAAIEHPLRQLVLDDIVRFRRPATPSGLQVEFSANTALRPNAFFLHDRTQLDRNRSLVPPQGKFAPVDSQR</sequence>
<dbReference type="AlphaFoldDB" id="A0A195BWB9"/>
<name>A0A195BWB9_9HYME</name>
<reference evidence="1 2" key="1">
    <citation type="submission" date="2015-09" db="EMBL/GenBank/DDBJ databases">
        <title>Atta colombica WGS genome.</title>
        <authorList>
            <person name="Nygaard S."/>
            <person name="Hu H."/>
            <person name="Boomsma J."/>
            <person name="Zhang G."/>
        </authorList>
    </citation>
    <scope>NUCLEOTIDE SEQUENCE [LARGE SCALE GENOMIC DNA]</scope>
    <source>
        <strain evidence="1">Treedump-2</strain>
        <tissue evidence="1">Whole body</tissue>
    </source>
</reference>
<protein>
    <submittedName>
        <fullName evidence="1">Uncharacterized protein</fullName>
    </submittedName>
</protein>
<evidence type="ECO:0000313" key="2">
    <source>
        <dbReference type="Proteomes" id="UP000078540"/>
    </source>
</evidence>
<organism evidence="1 2">
    <name type="scientific">Atta colombica</name>
    <dbReference type="NCBI Taxonomy" id="520822"/>
    <lineage>
        <taxon>Eukaryota</taxon>
        <taxon>Metazoa</taxon>
        <taxon>Ecdysozoa</taxon>
        <taxon>Arthropoda</taxon>
        <taxon>Hexapoda</taxon>
        <taxon>Insecta</taxon>
        <taxon>Pterygota</taxon>
        <taxon>Neoptera</taxon>
        <taxon>Endopterygota</taxon>
        <taxon>Hymenoptera</taxon>
        <taxon>Apocrita</taxon>
        <taxon>Aculeata</taxon>
        <taxon>Formicoidea</taxon>
        <taxon>Formicidae</taxon>
        <taxon>Myrmicinae</taxon>
        <taxon>Atta</taxon>
    </lineage>
</organism>
<gene>
    <name evidence="1" type="ORF">ALC53_01324</name>
</gene>
<proteinExistence type="predicted"/>